<evidence type="ECO:0000256" key="17">
    <source>
        <dbReference type="SAM" id="SignalP"/>
    </source>
</evidence>
<evidence type="ECO:0000256" key="13">
    <source>
        <dbReference type="ARBA" id="ARBA00023237"/>
    </source>
</evidence>
<evidence type="ECO:0000313" key="19">
    <source>
        <dbReference type="EMBL" id="AKZ61988.1"/>
    </source>
</evidence>
<proteinExistence type="inferred from homology"/>
<dbReference type="InterPro" id="IPR000531">
    <property type="entry name" value="Beta-barrel_TonB"/>
</dbReference>
<evidence type="ECO:0000256" key="16">
    <source>
        <dbReference type="RuleBase" id="RU003357"/>
    </source>
</evidence>
<evidence type="ECO:0000256" key="15">
    <source>
        <dbReference type="PROSITE-ProRule" id="PRU10144"/>
    </source>
</evidence>
<keyword evidence="10 16" id="KW-0798">TonB box</keyword>
<keyword evidence="11 14" id="KW-0472">Membrane</keyword>
<dbReference type="Gene3D" id="2.170.130.10">
    <property type="entry name" value="TonB-dependent receptor, plug domain"/>
    <property type="match status" value="1"/>
</dbReference>
<dbReference type="InterPro" id="IPR011662">
    <property type="entry name" value="Secretin/TonB_short_N"/>
</dbReference>
<evidence type="ECO:0000256" key="12">
    <source>
        <dbReference type="ARBA" id="ARBA00023170"/>
    </source>
</evidence>
<accession>A0ABN4HSP1</accession>
<dbReference type="SMART" id="SM00965">
    <property type="entry name" value="STN"/>
    <property type="match status" value="1"/>
</dbReference>
<protein>
    <recommendedName>
        <fullName evidence="18">Secretin/TonB short N-terminal domain-containing protein</fullName>
    </recommendedName>
</protein>
<evidence type="ECO:0000256" key="10">
    <source>
        <dbReference type="ARBA" id="ARBA00023077"/>
    </source>
</evidence>
<evidence type="ECO:0000256" key="11">
    <source>
        <dbReference type="ARBA" id="ARBA00023136"/>
    </source>
</evidence>
<gene>
    <name evidence="19" type="ORF">F506_04260</name>
</gene>
<dbReference type="InterPro" id="IPR036942">
    <property type="entry name" value="Beta-barrel_TonB_sf"/>
</dbReference>
<dbReference type="Gene3D" id="2.40.170.20">
    <property type="entry name" value="TonB-dependent receptor, beta-barrel domain"/>
    <property type="match status" value="1"/>
</dbReference>
<dbReference type="PANTHER" id="PTHR32552:SF68">
    <property type="entry name" value="FERRICHROME OUTER MEMBRANE TRANSPORTER_PHAGE RECEPTOR"/>
    <property type="match status" value="1"/>
</dbReference>
<evidence type="ECO:0000313" key="20">
    <source>
        <dbReference type="Proteomes" id="UP000063429"/>
    </source>
</evidence>
<name>A0ABN4HSP1_9BURK</name>
<keyword evidence="7 17" id="KW-0732">Signal</keyword>
<evidence type="ECO:0000256" key="1">
    <source>
        <dbReference type="ARBA" id="ARBA00004571"/>
    </source>
</evidence>
<keyword evidence="12" id="KW-0675">Receptor</keyword>
<dbReference type="PROSITE" id="PS01156">
    <property type="entry name" value="TONB_DEPENDENT_REC_2"/>
    <property type="match status" value="1"/>
</dbReference>
<evidence type="ECO:0000256" key="14">
    <source>
        <dbReference type="PROSITE-ProRule" id="PRU01360"/>
    </source>
</evidence>
<dbReference type="InterPro" id="IPR039426">
    <property type="entry name" value="TonB-dep_rcpt-like"/>
</dbReference>
<dbReference type="Proteomes" id="UP000063429">
    <property type="component" value="Chromosome"/>
</dbReference>
<dbReference type="PROSITE" id="PS52016">
    <property type="entry name" value="TONB_DEPENDENT_REC_3"/>
    <property type="match status" value="1"/>
</dbReference>
<dbReference type="EMBL" id="CP011409">
    <property type="protein sequence ID" value="AKZ61988.1"/>
    <property type="molecule type" value="Genomic_DNA"/>
</dbReference>
<sequence>MIKRATSSTARSTSRQTILAHAVAHAIAALLASLPAYAQQQEITRSYRVAPGPLTSVLKQFGSDAGIMLSFSNELTQGLQSPGINGTRTAAEGLAQGLAGSGLVAVRQEDGSFIVQKAAAGSSRADAPLPLVTVHGAAETATSHVNGYAAKRTATATKTDTPIEEIPQSISVVTSDQITTTGARTLQDALGYTAGVSAEQGSYGVMTSESFFIRGFEVQPYSGGILRDGMKYQPNVYNGAQEVYGLEHVEVLKGASSILYGTAAPGGLINAITKRPTAESLREINVEYGNHNRKQISGDISGPLDDAGELTYRLTALERKADSFADFGKNDRTYLAAALTWSPSAATSLTLLSSYQHSKTTDNGPLPRQGTLLFNPNGQLPGDRYLGEPSFNLFDNTQKTVSSIFEHAFSDTLKFRQSLRYFTSSLDYKYYQITGVGTDLRTVSRRGRAFLDSTEAVTADTNLEYSFDTGPVAHKVLLGVDYLTQRHTSDRANTTFTDIDMYNPVYGQPFGSATDTDKWRLKQSGTGLYLQDQLKIADKWVLLVGGRQDWTRLEDRDLLNNPDGIVQTDKAFSGRAGLVYLANNGLSPYVSFSQSFAPEEGFDRLRNAFKPTRGEQYEVGLRYQTPDKKLLLSAAIYQLTQSNVQTPDPVDPDNFSVQTGEVRSRGVELEAKGALTKNLNISAAYSLISAETTKSNNPAEIGATFVGVPRSTVSLWMDYRFSIFGLPNLRAGAGVRYIGGRPGNASGLPDQPAYALVDAMVAYERDRWRYAINATNLANRLYVPSPCFGRSCTYGQPRTIVASASYRF</sequence>
<keyword evidence="4 14" id="KW-1134">Transmembrane beta strand</keyword>
<reference evidence="20" key="1">
    <citation type="journal article" date="2015" name="Genome Announc.">
        <title>Complete Genome Sequence of Herbaspirillum hiltneri N3 (DSM 17495), Isolated from Surface-Sterilized Wheat Roots.</title>
        <authorList>
            <person name="Guizelini D."/>
            <person name="Saizaki P.M."/>
            <person name="Coimbra N.A."/>
            <person name="Weiss V.A."/>
            <person name="Faoro H."/>
            <person name="Sfeir M.Z."/>
            <person name="Baura V.A."/>
            <person name="Monteiro R.A."/>
            <person name="Chubatsu L.S."/>
            <person name="Souza E.M."/>
            <person name="Cruz L.M."/>
            <person name="Pedrosa F.O."/>
            <person name="Raittz R.T."/>
            <person name="Marchaukoski J.N."/>
            <person name="Steffens M.B."/>
        </authorList>
    </citation>
    <scope>NUCLEOTIDE SEQUENCE [LARGE SCALE GENOMIC DNA]</scope>
    <source>
        <strain evidence="20">N3</strain>
    </source>
</reference>
<keyword evidence="3 14" id="KW-0813">Transport</keyword>
<evidence type="ECO:0000256" key="2">
    <source>
        <dbReference type="ARBA" id="ARBA00009810"/>
    </source>
</evidence>
<evidence type="ECO:0000256" key="5">
    <source>
        <dbReference type="ARBA" id="ARBA00022496"/>
    </source>
</evidence>
<evidence type="ECO:0000256" key="8">
    <source>
        <dbReference type="ARBA" id="ARBA00023004"/>
    </source>
</evidence>
<evidence type="ECO:0000256" key="7">
    <source>
        <dbReference type="ARBA" id="ARBA00022729"/>
    </source>
</evidence>
<dbReference type="InterPro" id="IPR010917">
    <property type="entry name" value="TonB_rcpt_CS"/>
</dbReference>
<keyword evidence="13 14" id="KW-0998">Cell outer membrane</keyword>
<feature type="chain" id="PRO_5046765797" description="Secretin/TonB short N-terminal domain-containing protein" evidence="17">
    <location>
        <begin position="39"/>
        <end position="808"/>
    </location>
</feature>
<feature type="short sequence motif" description="TonB C-terminal box" evidence="15">
    <location>
        <begin position="791"/>
        <end position="808"/>
    </location>
</feature>
<keyword evidence="6 14" id="KW-0812">Transmembrane</keyword>
<comment type="subcellular location">
    <subcellularLocation>
        <location evidence="1 14">Cell outer membrane</location>
        <topology evidence="1 14">Multi-pass membrane protein</topology>
    </subcellularLocation>
</comment>
<keyword evidence="9" id="KW-0406">Ion transport</keyword>
<dbReference type="Gene3D" id="3.55.50.30">
    <property type="match status" value="1"/>
</dbReference>
<dbReference type="SUPFAM" id="SSF56935">
    <property type="entry name" value="Porins"/>
    <property type="match status" value="1"/>
</dbReference>
<evidence type="ECO:0000256" key="6">
    <source>
        <dbReference type="ARBA" id="ARBA00022692"/>
    </source>
</evidence>
<evidence type="ECO:0000256" key="3">
    <source>
        <dbReference type="ARBA" id="ARBA00022448"/>
    </source>
</evidence>
<evidence type="ECO:0000256" key="4">
    <source>
        <dbReference type="ARBA" id="ARBA00022452"/>
    </source>
</evidence>
<comment type="similarity">
    <text evidence="2 14 16">Belongs to the TonB-dependent receptor family.</text>
</comment>
<dbReference type="InterPro" id="IPR010105">
    <property type="entry name" value="TonB_sidphr_rcpt"/>
</dbReference>
<dbReference type="RefSeq" id="WP_053195485.1">
    <property type="nucleotide sequence ID" value="NZ_CP011409.1"/>
</dbReference>
<feature type="signal peptide" evidence="17">
    <location>
        <begin position="1"/>
        <end position="38"/>
    </location>
</feature>
<keyword evidence="5" id="KW-0410">Iron transport</keyword>
<dbReference type="InterPro" id="IPR012910">
    <property type="entry name" value="Plug_dom"/>
</dbReference>
<dbReference type="NCBIfam" id="TIGR01783">
    <property type="entry name" value="TonB-siderophor"/>
    <property type="match status" value="1"/>
</dbReference>
<dbReference type="PANTHER" id="PTHR32552">
    <property type="entry name" value="FERRICHROME IRON RECEPTOR-RELATED"/>
    <property type="match status" value="1"/>
</dbReference>
<evidence type="ECO:0000256" key="9">
    <source>
        <dbReference type="ARBA" id="ARBA00023065"/>
    </source>
</evidence>
<keyword evidence="20" id="KW-1185">Reference proteome</keyword>
<keyword evidence="8" id="KW-0408">Iron</keyword>
<dbReference type="Pfam" id="PF00593">
    <property type="entry name" value="TonB_dep_Rec_b-barrel"/>
    <property type="match status" value="1"/>
</dbReference>
<feature type="domain" description="Secretin/TonB short N-terminal" evidence="18">
    <location>
        <begin position="67"/>
        <end position="118"/>
    </location>
</feature>
<dbReference type="InterPro" id="IPR037066">
    <property type="entry name" value="Plug_dom_sf"/>
</dbReference>
<organism evidence="19 20">
    <name type="scientific">Herbaspirillum hiltneri N3</name>
    <dbReference type="NCBI Taxonomy" id="1262470"/>
    <lineage>
        <taxon>Bacteria</taxon>
        <taxon>Pseudomonadati</taxon>
        <taxon>Pseudomonadota</taxon>
        <taxon>Betaproteobacteria</taxon>
        <taxon>Burkholderiales</taxon>
        <taxon>Oxalobacteraceae</taxon>
        <taxon>Herbaspirillum</taxon>
    </lineage>
</organism>
<dbReference type="Pfam" id="PF07715">
    <property type="entry name" value="Plug"/>
    <property type="match status" value="1"/>
</dbReference>
<dbReference type="CDD" id="cd01347">
    <property type="entry name" value="ligand_gated_channel"/>
    <property type="match status" value="1"/>
</dbReference>
<evidence type="ECO:0000259" key="18">
    <source>
        <dbReference type="SMART" id="SM00965"/>
    </source>
</evidence>